<organism evidence="13 14">
    <name type="scientific">Podarcis lilfordi</name>
    <name type="common">Lilford's wall lizard</name>
    <dbReference type="NCBI Taxonomy" id="74358"/>
    <lineage>
        <taxon>Eukaryota</taxon>
        <taxon>Metazoa</taxon>
        <taxon>Chordata</taxon>
        <taxon>Craniata</taxon>
        <taxon>Vertebrata</taxon>
        <taxon>Euteleostomi</taxon>
        <taxon>Lepidosauria</taxon>
        <taxon>Squamata</taxon>
        <taxon>Bifurcata</taxon>
        <taxon>Unidentata</taxon>
        <taxon>Episquamata</taxon>
        <taxon>Laterata</taxon>
        <taxon>Lacertibaenia</taxon>
        <taxon>Lacertidae</taxon>
        <taxon>Podarcis</taxon>
    </lineage>
</organism>
<keyword evidence="14" id="KW-1185">Reference proteome</keyword>
<dbReference type="PANTHER" id="PTHR46608:SF3">
    <property type="entry name" value="T-CELL IMMUNOGLOBULIN AND MUCIN DOMAIN-CONTAINING PROTEIN 4"/>
    <property type="match status" value="1"/>
</dbReference>
<dbReference type="GO" id="GO:0043277">
    <property type="term" value="P:apoptotic cell clearance"/>
    <property type="evidence" value="ECO:0007669"/>
    <property type="project" value="TreeGrafter"/>
</dbReference>
<evidence type="ECO:0000256" key="11">
    <source>
        <dbReference type="SAM" id="SignalP"/>
    </source>
</evidence>
<evidence type="ECO:0000256" key="5">
    <source>
        <dbReference type="ARBA" id="ARBA00023136"/>
    </source>
</evidence>
<feature type="transmembrane region" description="Helical" evidence="10">
    <location>
        <begin position="180"/>
        <end position="202"/>
    </location>
</feature>
<dbReference type="InterPro" id="IPR003599">
    <property type="entry name" value="Ig_sub"/>
</dbReference>
<proteinExistence type="inferred from homology"/>
<dbReference type="FunFam" id="2.60.40.10:FF:000774">
    <property type="entry name" value="Hepatitis A virus cellular receptor 1"/>
    <property type="match status" value="1"/>
</dbReference>
<feature type="signal peptide" evidence="11">
    <location>
        <begin position="1"/>
        <end position="26"/>
    </location>
</feature>
<gene>
    <name evidence="13" type="ORF">PODLI_1B032901</name>
</gene>
<dbReference type="InterPro" id="IPR036179">
    <property type="entry name" value="Ig-like_dom_sf"/>
</dbReference>
<evidence type="ECO:0000256" key="8">
    <source>
        <dbReference type="ARBA" id="ARBA00023319"/>
    </source>
</evidence>
<evidence type="ECO:0000256" key="2">
    <source>
        <dbReference type="ARBA" id="ARBA00022692"/>
    </source>
</evidence>
<accession>A0AA35JY27</accession>
<dbReference type="Gene3D" id="2.60.40.10">
    <property type="entry name" value="Immunoglobulins"/>
    <property type="match status" value="1"/>
</dbReference>
<sequence length="289" mass="33146">MFPLERILLVVFTVSSPTCLLTSVSGSTIQGKVGQNITLPCHYSTVENGIRTICWGRASCPLSWCSSQIFDTSEWKSIYKKDSKYYLLGDVHQGDVSLTIVNVTEEDSGIYCCRVDISGWFNDLKHNIEVVIEKATIHFTETYFALEPRWMSSTQSPQDNISVHFTTLKREKRKEEPSRAVLYIGTGTCAVVLLLIVAMLTLKFRWQSQAQPLEEFDMLWRLVSVHQKIFMRWIRIRIIYTVWIVLTTTPRSVTRSRLAIKKISVKQRVCPDSLVARHFGENFTCFSTA</sequence>
<dbReference type="SUPFAM" id="SSF48726">
    <property type="entry name" value="Immunoglobulin"/>
    <property type="match status" value="1"/>
</dbReference>
<comment type="similarity">
    <text evidence="9">Belongs to the immunoglobulin superfamily. TIM family.</text>
</comment>
<keyword evidence="5 10" id="KW-0472">Membrane</keyword>
<evidence type="ECO:0000256" key="4">
    <source>
        <dbReference type="ARBA" id="ARBA00022989"/>
    </source>
</evidence>
<dbReference type="Pfam" id="PF07686">
    <property type="entry name" value="V-set"/>
    <property type="match status" value="1"/>
</dbReference>
<feature type="domain" description="Ig-like" evidence="12">
    <location>
        <begin position="17"/>
        <end position="115"/>
    </location>
</feature>
<protein>
    <submittedName>
        <fullName evidence="13">Hepatitis A virus cellular receptor 2</fullName>
    </submittedName>
</protein>
<feature type="chain" id="PRO_5041319698" evidence="11">
    <location>
        <begin position="27"/>
        <end position="289"/>
    </location>
</feature>
<keyword evidence="4 10" id="KW-1133">Transmembrane helix</keyword>
<dbReference type="SMART" id="SM00409">
    <property type="entry name" value="IG"/>
    <property type="match status" value="1"/>
</dbReference>
<dbReference type="Proteomes" id="UP001178461">
    <property type="component" value="Chromosome 2"/>
</dbReference>
<name>A0AA35JY27_9SAUR</name>
<keyword evidence="3 11" id="KW-0732">Signal</keyword>
<evidence type="ECO:0000256" key="9">
    <source>
        <dbReference type="ARBA" id="ARBA00038203"/>
    </source>
</evidence>
<dbReference type="GO" id="GO:0001786">
    <property type="term" value="F:phosphatidylserine binding"/>
    <property type="evidence" value="ECO:0007669"/>
    <property type="project" value="TreeGrafter"/>
</dbReference>
<reference evidence="13" key="1">
    <citation type="submission" date="2022-12" db="EMBL/GenBank/DDBJ databases">
        <authorList>
            <person name="Alioto T."/>
            <person name="Alioto T."/>
            <person name="Gomez Garrido J."/>
        </authorList>
    </citation>
    <scope>NUCLEOTIDE SEQUENCE</scope>
</reference>
<evidence type="ECO:0000256" key="6">
    <source>
        <dbReference type="ARBA" id="ARBA00023157"/>
    </source>
</evidence>
<keyword evidence="8" id="KW-0393">Immunoglobulin domain</keyword>
<evidence type="ECO:0000259" key="12">
    <source>
        <dbReference type="PROSITE" id="PS50835"/>
    </source>
</evidence>
<evidence type="ECO:0000313" key="13">
    <source>
        <dbReference type="EMBL" id="CAI5766828.1"/>
    </source>
</evidence>
<keyword evidence="13" id="KW-0675">Receptor</keyword>
<dbReference type="PROSITE" id="PS50835">
    <property type="entry name" value="IG_LIKE"/>
    <property type="match status" value="1"/>
</dbReference>
<dbReference type="GO" id="GO:0016020">
    <property type="term" value="C:membrane"/>
    <property type="evidence" value="ECO:0007669"/>
    <property type="project" value="UniProtKB-SubCell"/>
</dbReference>
<dbReference type="SMART" id="SM00406">
    <property type="entry name" value="IGv"/>
    <property type="match status" value="1"/>
</dbReference>
<evidence type="ECO:0000256" key="1">
    <source>
        <dbReference type="ARBA" id="ARBA00004479"/>
    </source>
</evidence>
<evidence type="ECO:0000313" key="14">
    <source>
        <dbReference type="Proteomes" id="UP001178461"/>
    </source>
</evidence>
<evidence type="ECO:0000256" key="10">
    <source>
        <dbReference type="SAM" id="Phobius"/>
    </source>
</evidence>
<keyword evidence="6" id="KW-1015">Disulfide bond</keyword>
<keyword evidence="2 10" id="KW-0812">Transmembrane</keyword>
<dbReference type="InterPro" id="IPR013106">
    <property type="entry name" value="Ig_V-set"/>
</dbReference>
<dbReference type="InterPro" id="IPR007110">
    <property type="entry name" value="Ig-like_dom"/>
</dbReference>
<comment type="subcellular location">
    <subcellularLocation>
        <location evidence="1">Membrane</location>
        <topology evidence="1">Single-pass type I membrane protein</topology>
    </subcellularLocation>
</comment>
<dbReference type="PANTHER" id="PTHR46608">
    <property type="entry name" value="T-CELL IMMUNOGLOBULIN AND MUCIN DOMAIN-CONTAINING PROTEIN 4"/>
    <property type="match status" value="1"/>
</dbReference>
<keyword evidence="7" id="KW-0325">Glycoprotein</keyword>
<evidence type="ECO:0000256" key="3">
    <source>
        <dbReference type="ARBA" id="ARBA00022729"/>
    </source>
</evidence>
<dbReference type="GO" id="GO:0060097">
    <property type="term" value="P:cytoskeletal rearrangement involved in phagocytosis, engulfment"/>
    <property type="evidence" value="ECO:0007669"/>
    <property type="project" value="TreeGrafter"/>
</dbReference>
<dbReference type="InterPro" id="IPR013783">
    <property type="entry name" value="Ig-like_fold"/>
</dbReference>
<evidence type="ECO:0000256" key="7">
    <source>
        <dbReference type="ARBA" id="ARBA00023180"/>
    </source>
</evidence>
<dbReference type="EMBL" id="OX395127">
    <property type="protein sequence ID" value="CAI5766828.1"/>
    <property type="molecule type" value="Genomic_DNA"/>
</dbReference>
<dbReference type="AlphaFoldDB" id="A0AA35JY27"/>